<accession>X1L4K5</accession>
<gene>
    <name evidence="1" type="ORF">S06H3_22361</name>
</gene>
<comment type="caution">
    <text evidence="1">The sequence shown here is derived from an EMBL/GenBank/DDBJ whole genome shotgun (WGS) entry which is preliminary data.</text>
</comment>
<organism evidence="1">
    <name type="scientific">marine sediment metagenome</name>
    <dbReference type="NCBI Taxonomy" id="412755"/>
    <lineage>
        <taxon>unclassified sequences</taxon>
        <taxon>metagenomes</taxon>
        <taxon>ecological metagenomes</taxon>
    </lineage>
</organism>
<evidence type="ECO:0008006" key="2">
    <source>
        <dbReference type="Google" id="ProtNLM"/>
    </source>
</evidence>
<dbReference type="EMBL" id="BARV01011938">
    <property type="protein sequence ID" value="GAI13898.1"/>
    <property type="molecule type" value="Genomic_DNA"/>
</dbReference>
<proteinExistence type="predicted"/>
<evidence type="ECO:0000313" key="1">
    <source>
        <dbReference type="EMBL" id="GAI13898.1"/>
    </source>
</evidence>
<name>X1L4K5_9ZZZZ</name>
<sequence>VFHGYTHQYDGETGIDFEFWDESKNKPIEGDSEEFAQRRVISALNILKKAKLSTDIWETPHYKASEVDYKIFKKIFPIIYDDRNGINVPFIFKRDNTIFSPFELYSLSSLESINGIITNAKKIYDCFEDPSISFFYHPYLFRDQELGEKSLNRIINSLRDMGYEFRSIYDQLEKKEGIRTDEIWKMCKFVKRIDISHYCQLH</sequence>
<dbReference type="Pfam" id="PF10096">
    <property type="entry name" value="DUF2334"/>
    <property type="match status" value="1"/>
</dbReference>
<dbReference type="AlphaFoldDB" id="X1L4K5"/>
<reference evidence="1" key="1">
    <citation type="journal article" date="2014" name="Front. Microbiol.">
        <title>High frequency of phylogenetically diverse reductive dehalogenase-homologous genes in deep subseafloor sedimentary metagenomes.</title>
        <authorList>
            <person name="Kawai M."/>
            <person name="Futagami T."/>
            <person name="Toyoda A."/>
            <person name="Takaki Y."/>
            <person name="Nishi S."/>
            <person name="Hori S."/>
            <person name="Arai W."/>
            <person name="Tsubouchi T."/>
            <person name="Morono Y."/>
            <person name="Uchiyama I."/>
            <person name="Ito T."/>
            <person name="Fujiyama A."/>
            <person name="Inagaki F."/>
            <person name="Takami H."/>
        </authorList>
    </citation>
    <scope>NUCLEOTIDE SEQUENCE</scope>
    <source>
        <strain evidence="1">Expedition CK06-06</strain>
    </source>
</reference>
<protein>
    <recommendedName>
        <fullName evidence="2">NodB homology domain-containing protein</fullName>
    </recommendedName>
</protein>
<dbReference type="InterPro" id="IPR018763">
    <property type="entry name" value="DUF2334"/>
</dbReference>
<feature type="non-terminal residue" evidence="1">
    <location>
        <position position="1"/>
    </location>
</feature>